<feature type="region of interest" description="Disordered" evidence="1">
    <location>
        <begin position="21"/>
        <end position="41"/>
    </location>
</feature>
<evidence type="ECO:0000256" key="1">
    <source>
        <dbReference type="SAM" id="MobiDB-lite"/>
    </source>
</evidence>
<dbReference type="AlphaFoldDB" id="A0A132NQ91"/>
<sequence>MQNTSITPLFKQMVSGFAQDNGSSLAPIPDSMPEPTTPRLASSSVEVCKKTTISTSPVLPSVVYLNLSDVPQTPPASD</sequence>
<reference evidence="2 3" key="1">
    <citation type="journal article" date="2015" name="Mol. Biochem. Parasitol.">
        <title>Identification of polymorphic genes for use in assemblage B genotyping assays through comparative genomics of multiple assemblage B Giardia duodenalis isolates.</title>
        <authorList>
            <person name="Wielinga C."/>
            <person name="Thompson R.C."/>
            <person name="Monis P."/>
            <person name="Ryan U."/>
        </authorList>
    </citation>
    <scope>NUCLEOTIDE SEQUENCE [LARGE SCALE GENOMIC DNA]</scope>
    <source>
        <strain evidence="2 3">BAH15c1</strain>
    </source>
</reference>
<dbReference type="EMBL" id="JXTI01000130">
    <property type="protein sequence ID" value="KWX12200.1"/>
    <property type="molecule type" value="Genomic_DNA"/>
</dbReference>
<comment type="caution">
    <text evidence="2">The sequence shown here is derived from an EMBL/GenBank/DDBJ whole genome shotgun (WGS) entry which is preliminary data.</text>
</comment>
<accession>A0A132NQ91</accession>
<dbReference type="Proteomes" id="UP000070089">
    <property type="component" value="Unassembled WGS sequence"/>
</dbReference>
<evidence type="ECO:0000313" key="2">
    <source>
        <dbReference type="EMBL" id="KWX12200.1"/>
    </source>
</evidence>
<protein>
    <submittedName>
        <fullName evidence="2">Uncharacterized protein</fullName>
    </submittedName>
</protein>
<proteinExistence type="predicted"/>
<dbReference type="VEuPathDB" id="GiardiaDB:QR46_3818"/>
<organism evidence="2 3">
    <name type="scientific">Giardia duodenalis assemblage B</name>
    <dbReference type="NCBI Taxonomy" id="1394984"/>
    <lineage>
        <taxon>Eukaryota</taxon>
        <taxon>Metamonada</taxon>
        <taxon>Diplomonadida</taxon>
        <taxon>Hexamitidae</taxon>
        <taxon>Giardiinae</taxon>
        <taxon>Giardia</taxon>
    </lineage>
</organism>
<evidence type="ECO:0000313" key="3">
    <source>
        <dbReference type="Proteomes" id="UP000070089"/>
    </source>
</evidence>
<gene>
    <name evidence="2" type="ORF">QR46_3818</name>
</gene>
<name>A0A132NQ91_GIAIN</name>